<accession>A0ABX8H2U8</accession>
<dbReference type="InterPro" id="IPR013783">
    <property type="entry name" value="Ig-like_fold"/>
</dbReference>
<protein>
    <recommendedName>
        <fullName evidence="4">DUF4625 domain-containing protein</fullName>
    </recommendedName>
</protein>
<dbReference type="Pfam" id="PF17957">
    <property type="entry name" value="Big_7"/>
    <property type="match status" value="2"/>
</dbReference>
<evidence type="ECO:0000313" key="3">
    <source>
        <dbReference type="Proteomes" id="UP000682802"/>
    </source>
</evidence>
<keyword evidence="3" id="KW-1185">Reference proteome</keyword>
<dbReference type="Proteomes" id="UP000682802">
    <property type="component" value="Chromosome 2"/>
</dbReference>
<dbReference type="Gene3D" id="2.60.40.10">
    <property type="entry name" value="Immunoglobulins"/>
    <property type="match status" value="2"/>
</dbReference>
<feature type="chain" id="PRO_5047270767" description="DUF4625 domain-containing protein" evidence="1">
    <location>
        <begin position="21"/>
        <end position="430"/>
    </location>
</feature>
<evidence type="ECO:0008006" key="4">
    <source>
        <dbReference type="Google" id="ProtNLM"/>
    </source>
</evidence>
<reference evidence="2 3" key="1">
    <citation type="submission" date="2021-05" db="EMBL/GenBank/DDBJ databases">
        <title>Comparative genomic studies on the polysaccharide-degrading batcterial strains of the Flammeovirga genus.</title>
        <authorList>
            <person name="Zewei F."/>
            <person name="Zheng Z."/>
            <person name="Yu L."/>
            <person name="Ruyue G."/>
            <person name="Yanhong M."/>
            <person name="Yuanyuan C."/>
            <person name="Jingyan G."/>
            <person name="Wenjun H."/>
        </authorList>
    </citation>
    <scope>NUCLEOTIDE SEQUENCE [LARGE SCALE GENOMIC DNA]</scope>
    <source>
        <strain evidence="2 3">YS10</strain>
    </source>
</reference>
<proteinExistence type="predicted"/>
<sequence length="430" mass="46965">MKLRKLPALLLISSMLFNGACTKDVLPENELENQEELSSSARTALLDGEVVAIQNPLNGANIPLNSTFTVDALTDSNVELLACRLWVDNVYYDVDKEAPYSYDVTNLPLGEHTLMIRANGADGVNHDSELITINVVDANAPGSIEITSIANGDAFTEGEEISITSTHSDGDGIMNVRLWINETYIDVNKEAPYNFTVDNLPVGTHTVVLKMKDLKENVTSSAPVTIEIVEAQEEEILWEDFTLNILPYVRMGGYQDVIFNNSVVGTTEFLILSASHGNPPPGQYTKEAIVQGGEWTKIGYGGDDDKSAEVWVRQVTANNKDDHGQINTKNAAAKLTILSYNGLLNIGATQDLYFFNVKASIDHGGKKGPFLVVIASDNGKESTMSDLNYGYNSNGTPGDDMTMLYLTNEDQFYDNTFSVRGGAVSIQLLR</sequence>
<evidence type="ECO:0000256" key="1">
    <source>
        <dbReference type="SAM" id="SignalP"/>
    </source>
</evidence>
<evidence type="ECO:0000313" key="2">
    <source>
        <dbReference type="EMBL" id="QWG10243.1"/>
    </source>
</evidence>
<keyword evidence="1" id="KW-0732">Signal</keyword>
<organism evidence="2 3">
    <name type="scientific">Flammeovirga kamogawensis</name>
    <dbReference type="NCBI Taxonomy" id="373891"/>
    <lineage>
        <taxon>Bacteria</taxon>
        <taxon>Pseudomonadati</taxon>
        <taxon>Bacteroidota</taxon>
        <taxon>Cytophagia</taxon>
        <taxon>Cytophagales</taxon>
        <taxon>Flammeovirgaceae</taxon>
        <taxon>Flammeovirga</taxon>
    </lineage>
</organism>
<dbReference type="EMBL" id="CP076129">
    <property type="protein sequence ID" value="QWG10243.1"/>
    <property type="molecule type" value="Genomic_DNA"/>
</dbReference>
<gene>
    <name evidence="2" type="ORF">KM029_21410</name>
</gene>
<name>A0ABX8H2U8_9BACT</name>
<feature type="signal peptide" evidence="1">
    <location>
        <begin position="1"/>
        <end position="20"/>
    </location>
</feature>
<dbReference type="RefSeq" id="WP_144075850.1">
    <property type="nucleotide sequence ID" value="NZ_CP076129.1"/>
</dbReference>